<evidence type="ECO:0000256" key="2">
    <source>
        <dbReference type="ARBA" id="ARBA00004496"/>
    </source>
</evidence>
<feature type="binding site" evidence="6">
    <location>
        <position position="299"/>
    </location>
    <ligand>
        <name>Mg(2+)</name>
        <dbReference type="ChEBI" id="CHEBI:18420"/>
    </ligand>
</feature>
<dbReference type="SUPFAM" id="SSF74784">
    <property type="entry name" value="Translin"/>
    <property type="match status" value="1"/>
</dbReference>
<feature type="chain" id="PRO_5030817086" description="Translin-associated protein X" evidence="7">
    <location>
        <begin position="24"/>
        <end position="392"/>
    </location>
</feature>
<evidence type="ECO:0000256" key="3">
    <source>
        <dbReference type="ARBA" id="ARBA00005902"/>
    </source>
</evidence>
<comment type="subcellular location">
    <subcellularLocation>
        <location evidence="2">Cytoplasm</location>
    </subcellularLocation>
    <subcellularLocation>
        <location evidence="1">Nucleus</location>
    </subcellularLocation>
</comment>
<dbReference type="EMBL" id="OB794719">
    <property type="protein sequence ID" value="CAD7430950.1"/>
    <property type="molecule type" value="Genomic_DNA"/>
</dbReference>
<reference evidence="8" key="1">
    <citation type="submission" date="2020-11" db="EMBL/GenBank/DDBJ databases">
        <authorList>
            <person name="Tran Van P."/>
        </authorList>
    </citation>
    <scope>NUCLEOTIDE SEQUENCE</scope>
</reference>
<accession>A0A7R9EE51</accession>
<gene>
    <name evidence="8" type="ORF">TMSB3V08_LOCUS7695</name>
</gene>
<dbReference type="AlphaFoldDB" id="A0A7R9EE51"/>
<evidence type="ECO:0000256" key="7">
    <source>
        <dbReference type="SAM" id="SignalP"/>
    </source>
</evidence>
<keyword evidence="6" id="KW-0460">Magnesium</keyword>
<keyword evidence="7" id="KW-0732">Signal</keyword>
<dbReference type="Gene3D" id="1.20.58.190">
    <property type="entry name" value="Translin, domain 1"/>
    <property type="match status" value="1"/>
</dbReference>
<evidence type="ECO:0008006" key="9">
    <source>
        <dbReference type="Google" id="ProtNLM"/>
    </source>
</evidence>
<protein>
    <recommendedName>
        <fullName evidence="9">Translin-associated protein X</fullName>
    </recommendedName>
</protein>
<keyword evidence="6" id="KW-0479">Metal-binding</keyword>
<dbReference type="GO" id="GO:0043565">
    <property type="term" value="F:sequence-specific DNA binding"/>
    <property type="evidence" value="ECO:0007669"/>
    <property type="project" value="InterPro"/>
</dbReference>
<name>A0A7R9EE51_9NEOP</name>
<dbReference type="PANTHER" id="PTHR10741">
    <property type="entry name" value="TRANSLIN AND TRANSLIN ASSOCIATED PROTEIN X"/>
    <property type="match status" value="1"/>
</dbReference>
<comment type="similarity">
    <text evidence="3">Belongs to the translin family.</text>
</comment>
<evidence type="ECO:0000256" key="1">
    <source>
        <dbReference type="ARBA" id="ARBA00004123"/>
    </source>
</evidence>
<dbReference type="Gene3D" id="1.20.58.200">
    <property type="entry name" value="Translin, domain 2"/>
    <property type="match status" value="1"/>
</dbReference>
<dbReference type="InterPro" id="IPR016069">
    <property type="entry name" value="Translin_C"/>
</dbReference>
<dbReference type="GO" id="GO:0005737">
    <property type="term" value="C:cytoplasm"/>
    <property type="evidence" value="ECO:0007669"/>
    <property type="project" value="UniProtKB-SubCell"/>
</dbReference>
<dbReference type="InterPro" id="IPR016068">
    <property type="entry name" value="Translin_N"/>
</dbReference>
<evidence type="ECO:0000313" key="8">
    <source>
        <dbReference type="EMBL" id="CAD7430950.1"/>
    </source>
</evidence>
<dbReference type="FunFam" id="1.20.58.200:FF:000001">
    <property type="entry name" value="Translin-associated factor X"/>
    <property type="match status" value="1"/>
</dbReference>
<evidence type="ECO:0000256" key="5">
    <source>
        <dbReference type="ARBA" id="ARBA00023242"/>
    </source>
</evidence>
<dbReference type="InterPro" id="IPR002848">
    <property type="entry name" value="Translin_fam"/>
</dbReference>
<sequence length="392" mass="44473">MSSLVIPWLFFTHASVLVVGVTGAVIEDHLDSVLRDCEKNCFGTIAGIQTQDHNSRNFPKSLYEVATLLLSIHIFRNLVRGHSRRGRPDKRRDVNKPKPVVGDRGKAILESIDDNSLVIQSFRQYGAELDAKHDKHERIVKHSRDITIESKRIIFLLHTLDRESKEATVLKDAEARISKLATTHFKAIARELDGEDPYQYSKAYTSGMQEFIEAVTFYHYLKSNVLESWISIQKEFVYNVGESTNEQDGAEIKAFDENKQEKECTPEESAIETSSEKSHITTLLIPTDYFLGIGDLTGELMRKCINNLGSGNIEGCYQTSAFVREIYKGFLSIGNVAKEMSRKVYTLRQSLSKMENACYTIHVRGSEIPKHMLADVLCSSHDDMMDEDEGFY</sequence>
<organism evidence="8">
    <name type="scientific">Timema monikensis</name>
    <dbReference type="NCBI Taxonomy" id="170555"/>
    <lineage>
        <taxon>Eukaryota</taxon>
        <taxon>Metazoa</taxon>
        <taxon>Ecdysozoa</taxon>
        <taxon>Arthropoda</taxon>
        <taxon>Hexapoda</taxon>
        <taxon>Insecta</taxon>
        <taxon>Pterygota</taxon>
        <taxon>Neoptera</taxon>
        <taxon>Polyneoptera</taxon>
        <taxon>Phasmatodea</taxon>
        <taxon>Timematodea</taxon>
        <taxon>Timematoidea</taxon>
        <taxon>Timematidae</taxon>
        <taxon>Timema</taxon>
    </lineage>
</organism>
<dbReference type="InterPro" id="IPR036081">
    <property type="entry name" value="Translin_sf"/>
</dbReference>
<dbReference type="CDD" id="cd14820">
    <property type="entry name" value="TRAX"/>
    <property type="match status" value="1"/>
</dbReference>
<proteinExistence type="inferred from homology"/>
<dbReference type="GO" id="GO:0046872">
    <property type="term" value="F:metal ion binding"/>
    <property type="evidence" value="ECO:0007669"/>
    <property type="project" value="UniProtKB-KW"/>
</dbReference>
<evidence type="ECO:0000256" key="6">
    <source>
        <dbReference type="PIRSR" id="PIRSR602848-1"/>
    </source>
</evidence>
<keyword evidence="4" id="KW-0963">Cytoplasm</keyword>
<keyword evidence="5" id="KW-0539">Nucleus</keyword>
<dbReference type="Pfam" id="PF01997">
    <property type="entry name" value="Translin"/>
    <property type="match status" value="1"/>
</dbReference>
<dbReference type="GO" id="GO:0005634">
    <property type="term" value="C:nucleus"/>
    <property type="evidence" value="ECO:0007669"/>
    <property type="project" value="UniProtKB-SubCell"/>
</dbReference>
<feature type="signal peptide" evidence="7">
    <location>
        <begin position="1"/>
        <end position="23"/>
    </location>
</feature>
<evidence type="ECO:0000256" key="4">
    <source>
        <dbReference type="ARBA" id="ARBA00022490"/>
    </source>
</evidence>
<feature type="binding site" evidence="6">
    <location>
        <position position="213"/>
    </location>
    <ligand>
        <name>Mg(2+)</name>
        <dbReference type="ChEBI" id="CHEBI:18420"/>
    </ligand>
</feature>